<dbReference type="Proteomes" id="UP000823388">
    <property type="component" value="Chromosome 1N"/>
</dbReference>
<gene>
    <name evidence="2" type="ORF">PVAP13_1NG507900</name>
</gene>
<keyword evidence="3" id="KW-1185">Reference proteome</keyword>
<reference evidence="2" key="1">
    <citation type="submission" date="2020-05" db="EMBL/GenBank/DDBJ databases">
        <title>WGS assembly of Panicum virgatum.</title>
        <authorList>
            <person name="Lovell J.T."/>
            <person name="Jenkins J."/>
            <person name="Shu S."/>
            <person name="Juenger T.E."/>
            <person name="Schmutz J."/>
        </authorList>
    </citation>
    <scope>NUCLEOTIDE SEQUENCE</scope>
    <source>
        <strain evidence="2">AP13</strain>
    </source>
</reference>
<accession>A0A8T0WZB8</accession>
<dbReference type="EMBL" id="CM029038">
    <property type="protein sequence ID" value="KAG2654642.1"/>
    <property type="molecule type" value="Genomic_DNA"/>
</dbReference>
<keyword evidence="1" id="KW-0812">Transmembrane</keyword>
<evidence type="ECO:0000313" key="3">
    <source>
        <dbReference type="Proteomes" id="UP000823388"/>
    </source>
</evidence>
<protein>
    <submittedName>
        <fullName evidence="2">Uncharacterized protein</fullName>
    </submittedName>
</protein>
<keyword evidence="1" id="KW-0472">Membrane</keyword>
<evidence type="ECO:0000256" key="1">
    <source>
        <dbReference type="SAM" id="Phobius"/>
    </source>
</evidence>
<comment type="caution">
    <text evidence="2">The sequence shown here is derived from an EMBL/GenBank/DDBJ whole genome shotgun (WGS) entry which is preliminary data.</text>
</comment>
<dbReference type="AlphaFoldDB" id="A0A8T0WZB8"/>
<sequence length="126" mass="14065">MDTQSKTDDFICLLCIPVSYLRATFAMPSTGRSILMNGTVNFSVMDSWKSILLSLMWCSSFTVHLWLEGGHPKEKVGYLHINVSAAVTFQLCFTLGIFLSVFVNTIFLLNYLVPLIGKCQTSISLD</sequence>
<keyword evidence="1" id="KW-1133">Transmembrane helix</keyword>
<proteinExistence type="predicted"/>
<feature type="transmembrane region" description="Helical" evidence="1">
    <location>
        <begin position="50"/>
        <end position="67"/>
    </location>
</feature>
<organism evidence="2 3">
    <name type="scientific">Panicum virgatum</name>
    <name type="common">Blackwell switchgrass</name>
    <dbReference type="NCBI Taxonomy" id="38727"/>
    <lineage>
        <taxon>Eukaryota</taxon>
        <taxon>Viridiplantae</taxon>
        <taxon>Streptophyta</taxon>
        <taxon>Embryophyta</taxon>
        <taxon>Tracheophyta</taxon>
        <taxon>Spermatophyta</taxon>
        <taxon>Magnoliopsida</taxon>
        <taxon>Liliopsida</taxon>
        <taxon>Poales</taxon>
        <taxon>Poaceae</taxon>
        <taxon>PACMAD clade</taxon>
        <taxon>Panicoideae</taxon>
        <taxon>Panicodae</taxon>
        <taxon>Paniceae</taxon>
        <taxon>Panicinae</taxon>
        <taxon>Panicum</taxon>
        <taxon>Panicum sect. Hiantes</taxon>
    </lineage>
</organism>
<feature type="transmembrane region" description="Helical" evidence="1">
    <location>
        <begin position="79"/>
        <end position="103"/>
    </location>
</feature>
<evidence type="ECO:0000313" key="2">
    <source>
        <dbReference type="EMBL" id="KAG2654642.1"/>
    </source>
</evidence>
<name>A0A8T0WZB8_PANVG</name>